<evidence type="ECO:0000259" key="1">
    <source>
        <dbReference type="Pfam" id="PF13546"/>
    </source>
</evidence>
<dbReference type="InterPro" id="IPR038721">
    <property type="entry name" value="IS701-like_DDE_dom"/>
</dbReference>
<name>A0A378SDA7_9MYCO</name>
<feature type="domain" description="Transposase IS701-like DDE" evidence="1">
    <location>
        <begin position="20"/>
        <end position="153"/>
    </location>
</feature>
<dbReference type="EMBL" id="UGQM01000001">
    <property type="protein sequence ID" value="STZ40819.1"/>
    <property type="molecule type" value="Genomic_DNA"/>
</dbReference>
<dbReference type="Pfam" id="PF13546">
    <property type="entry name" value="DDE_5"/>
    <property type="match status" value="1"/>
</dbReference>
<dbReference type="InterPro" id="IPR039365">
    <property type="entry name" value="IS701-like"/>
</dbReference>
<protein>
    <submittedName>
        <fullName evidence="2">Transposase</fullName>
    </submittedName>
</protein>
<dbReference type="AlphaFoldDB" id="A0A378SDA7"/>
<dbReference type="PANTHER" id="PTHR33627:SF1">
    <property type="entry name" value="TRANSPOSASE"/>
    <property type="match status" value="1"/>
</dbReference>
<reference evidence="2 3" key="1">
    <citation type="submission" date="2018-06" db="EMBL/GenBank/DDBJ databases">
        <authorList>
            <consortium name="Pathogen Informatics"/>
            <person name="Doyle S."/>
        </authorList>
    </citation>
    <scope>NUCLEOTIDE SEQUENCE [LARGE SCALE GENOMIC DNA]</scope>
    <source>
        <strain evidence="2 3">NCTC10742</strain>
    </source>
</reference>
<dbReference type="PANTHER" id="PTHR33627">
    <property type="entry name" value="TRANSPOSASE"/>
    <property type="match status" value="1"/>
</dbReference>
<sequence>MIDRIAPRFRRYEPLLHAAELMSGMVSGLDRKNCWTIAEHRGAVSPDGLQHLLARASWGADDVRDDLRDYVVDAFGDRGAILVVDETGDVKKGIHSVGVQRQYSGTAGRIENSQVAVYLMYAAPRGHALIDRALYLLRSWADDDDRCTDARNPCG</sequence>
<proteinExistence type="predicted"/>
<evidence type="ECO:0000313" key="2">
    <source>
        <dbReference type="EMBL" id="STZ40819.1"/>
    </source>
</evidence>
<accession>A0A378SDA7</accession>
<organism evidence="2 3">
    <name type="scientific">Mycolicibacterium gilvum</name>
    <dbReference type="NCBI Taxonomy" id="1804"/>
    <lineage>
        <taxon>Bacteria</taxon>
        <taxon>Bacillati</taxon>
        <taxon>Actinomycetota</taxon>
        <taxon>Actinomycetes</taxon>
        <taxon>Mycobacteriales</taxon>
        <taxon>Mycobacteriaceae</taxon>
        <taxon>Mycolicibacterium</taxon>
    </lineage>
</organism>
<evidence type="ECO:0000313" key="3">
    <source>
        <dbReference type="Proteomes" id="UP000254291"/>
    </source>
</evidence>
<dbReference type="Proteomes" id="UP000254291">
    <property type="component" value="Unassembled WGS sequence"/>
</dbReference>
<gene>
    <name evidence="2" type="ORF">NCTC10742_00017</name>
</gene>